<evidence type="ECO:0000256" key="1">
    <source>
        <dbReference type="ARBA" id="ARBA00004141"/>
    </source>
</evidence>
<dbReference type="Proteomes" id="UP000230066">
    <property type="component" value="Unassembled WGS sequence"/>
</dbReference>
<feature type="transmembrane region" description="Helical" evidence="5">
    <location>
        <begin position="121"/>
        <end position="143"/>
    </location>
</feature>
<reference evidence="6" key="1">
    <citation type="submission" date="2019-03" db="EMBL/GenBank/DDBJ databases">
        <title>Improved annotation for the trematode Fasciola hepatica.</title>
        <authorList>
            <person name="Choi Y.-J."/>
            <person name="Martin J."/>
            <person name="Mitreva M."/>
        </authorList>
    </citation>
    <scope>NUCLEOTIDE SEQUENCE [LARGE SCALE GENOMIC DNA]</scope>
</reference>
<dbReference type="GO" id="GO:0005886">
    <property type="term" value="C:plasma membrane"/>
    <property type="evidence" value="ECO:0007669"/>
    <property type="project" value="TreeGrafter"/>
</dbReference>
<organism evidence="6 7">
    <name type="scientific">Fasciola hepatica</name>
    <name type="common">Liver fluke</name>
    <dbReference type="NCBI Taxonomy" id="6192"/>
    <lineage>
        <taxon>Eukaryota</taxon>
        <taxon>Metazoa</taxon>
        <taxon>Spiralia</taxon>
        <taxon>Lophotrochozoa</taxon>
        <taxon>Platyhelminthes</taxon>
        <taxon>Trematoda</taxon>
        <taxon>Digenea</taxon>
        <taxon>Plagiorchiida</taxon>
        <taxon>Echinostomata</taxon>
        <taxon>Echinostomatoidea</taxon>
        <taxon>Fasciolidae</taxon>
        <taxon>Fasciola</taxon>
    </lineage>
</organism>
<gene>
    <name evidence="6" type="ORF">D915_001955</name>
</gene>
<evidence type="ECO:0008006" key="8">
    <source>
        <dbReference type="Google" id="ProtNLM"/>
    </source>
</evidence>
<evidence type="ECO:0000256" key="3">
    <source>
        <dbReference type="ARBA" id="ARBA00022989"/>
    </source>
</evidence>
<dbReference type="EMBL" id="JXXN02000492">
    <property type="protein sequence ID" value="THD27217.1"/>
    <property type="molecule type" value="Genomic_DNA"/>
</dbReference>
<keyword evidence="2 5" id="KW-0812">Transmembrane</keyword>
<keyword evidence="3 5" id="KW-1133">Transmembrane helix</keyword>
<proteinExistence type="predicted"/>
<feature type="transmembrane region" description="Helical" evidence="5">
    <location>
        <begin position="149"/>
        <end position="171"/>
    </location>
</feature>
<dbReference type="AlphaFoldDB" id="A0A4E0RY93"/>
<comment type="subcellular location">
    <subcellularLocation>
        <location evidence="1">Membrane</location>
        <topology evidence="1">Multi-pass membrane protein</topology>
    </subcellularLocation>
</comment>
<dbReference type="Pfam" id="PF00335">
    <property type="entry name" value="Tetraspanin"/>
    <property type="match status" value="1"/>
</dbReference>
<dbReference type="PANTHER" id="PTHR19282:SF534">
    <property type="entry name" value="TETRASPANIN FAMILY-RELATED"/>
    <property type="match status" value="1"/>
</dbReference>
<dbReference type="InterPro" id="IPR018499">
    <property type="entry name" value="Tetraspanin/Peripherin"/>
</dbReference>
<feature type="transmembrane region" description="Helical" evidence="5">
    <location>
        <begin position="290"/>
        <end position="312"/>
    </location>
</feature>
<feature type="transmembrane region" description="Helical" evidence="5">
    <location>
        <begin position="54"/>
        <end position="78"/>
    </location>
</feature>
<evidence type="ECO:0000256" key="2">
    <source>
        <dbReference type="ARBA" id="ARBA00022692"/>
    </source>
</evidence>
<sequence>MKQLYSASTVFNAQPTYSKKAGVPDRLKKDSQSKFPSFSSEFRGLFCGQACRTFLIAFNIIALLISLSLLVIGPIMIWGRDVVKKALEDIIMPLIEALAADEETQTKMTGQILASTNTIGAILLVIGTLTTLCSVLGFIGACVKHRNLLTTYCIMVFILDIVTMISFAVYFQNRDMFASKAVSLYEAHVFRYRSMEAATIDTIVVGLASQYFACCGVDSGKDFVNLQSTDTYQGQFYSELRYPLACCKMNNAYKIVGSDCPTNFTTGNSFIQYGCREPIKGTFIKYMNNAAIGLVSLFLVLIVIIIFTMLTIQSLTPGRW</sequence>
<name>A0A4E0RY93_FASHE</name>
<keyword evidence="7" id="KW-1185">Reference proteome</keyword>
<dbReference type="PANTHER" id="PTHR19282">
    <property type="entry name" value="TETRASPANIN"/>
    <property type="match status" value="1"/>
</dbReference>
<evidence type="ECO:0000313" key="7">
    <source>
        <dbReference type="Proteomes" id="UP000230066"/>
    </source>
</evidence>
<protein>
    <recommendedName>
        <fullName evidence="8">Tetraspanin-CD63 receptor</fullName>
    </recommendedName>
</protein>
<comment type="caution">
    <text evidence="6">The sequence shown here is derived from an EMBL/GenBank/DDBJ whole genome shotgun (WGS) entry which is preliminary data.</text>
</comment>
<evidence type="ECO:0000256" key="4">
    <source>
        <dbReference type="ARBA" id="ARBA00023136"/>
    </source>
</evidence>
<accession>A0A4E0RY93</accession>
<evidence type="ECO:0000256" key="5">
    <source>
        <dbReference type="SAM" id="Phobius"/>
    </source>
</evidence>
<evidence type="ECO:0000313" key="6">
    <source>
        <dbReference type="EMBL" id="THD27217.1"/>
    </source>
</evidence>
<keyword evidence="4 5" id="KW-0472">Membrane</keyword>